<gene>
    <name evidence="6" type="primary">LOC126912585</name>
</gene>
<dbReference type="Pfam" id="PF00098">
    <property type="entry name" value="zf-CCHC"/>
    <property type="match status" value="1"/>
</dbReference>
<feature type="region of interest" description="Disordered" evidence="3">
    <location>
        <begin position="245"/>
        <end position="264"/>
    </location>
</feature>
<dbReference type="GO" id="GO:0003676">
    <property type="term" value="F:nucleic acid binding"/>
    <property type="evidence" value="ECO:0007669"/>
    <property type="project" value="InterPro"/>
</dbReference>
<dbReference type="PROSITE" id="PS50158">
    <property type="entry name" value="ZF_CCHC"/>
    <property type="match status" value="1"/>
</dbReference>
<feature type="region of interest" description="Disordered" evidence="3">
    <location>
        <begin position="85"/>
        <end position="114"/>
    </location>
</feature>
<feature type="domain" description="CCHC-type" evidence="4">
    <location>
        <begin position="619"/>
        <end position="632"/>
    </location>
</feature>
<keyword evidence="1" id="KW-0479">Metal-binding</keyword>
<evidence type="ECO:0000256" key="3">
    <source>
        <dbReference type="SAM" id="MobiDB-lite"/>
    </source>
</evidence>
<dbReference type="SMART" id="SM00343">
    <property type="entry name" value="ZnF_C2HC"/>
    <property type="match status" value="2"/>
</dbReference>
<accession>A0A9R0E8F7</accession>
<feature type="compositionally biased region" description="Low complexity" evidence="3">
    <location>
        <begin position="397"/>
        <end position="410"/>
    </location>
</feature>
<dbReference type="SUPFAM" id="SSF57756">
    <property type="entry name" value="Retrovirus zinc finger-like domains"/>
    <property type="match status" value="1"/>
</dbReference>
<organism evidence="5 6">
    <name type="scientific">Spodoptera frugiperda</name>
    <name type="common">Fall armyworm</name>
    <dbReference type="NCBI Taxonomy" id="7108"/>
    <lineage>
        <taxon>Eukaryota</taxon>
        <taxon>Metazoa</taxon>
        <taxon>Ecdysozoa</taxon>
        <taxon>Arthropoda</taxon>
        <taxon>Hexapoda</taxon>
        <taxon>Insecta</taxon>
        <taxon>Pterygota</taxon>
        <taxon>Neoptera</taxon>
        <taxon>Endopterygota</taxon>
        <taxon>Lepidoptera</taxon>
        <taxon>Glossata</taxon>
        <taxon>Ditrysia</taxon>
        <taxon>Noctuoidea</taxon>
        <taxon>Noctuidae</taxon>
        <taxon>Amphipyrinae</taxon>
        <taxon>Spodoptera</taxon>
    </lineage>
</organism>
<dbReference type="GeneID" id="126912585"/>
<keyword evidence="5" id="KW-1185">Reference proteome</keyword>
<feature type="compositionally biased region" description="Low complexity" evidence="3">
    <location>
        <begin position="18"/>
        <end position="39"/>
    </location>
</feature>
<reference evidence="6" key="1">
    <citation type="submission" date="2025-08" db="UniProtKB">
        <authorList>
            <consortium name="RefSeq"/>
        </authorList>
    </citation>
    <scope>IDENTIFICATION</scope>
    <source>
        <tissue evidence="6">Whole larval tissue</tissue>
    </source>
</reference>
<feature type="compositionally biased region" description="Basic and acidic residues" evidence="3">
    <location>
        <begin position="1"/>
        <end position="10"/>
    </location>
</feature>
<keyword evidence="1" id="KW-0863">Zinc-finger</keyword>
<feature type="region of interest" description="Disordered" evidence="3">
    <location>
        <begin position="364"/>
        <end position="410"/>
    </location>
</feature>
<feature type="compositionally biased region" description="Low complexity" evidence="3">
    <location>
        <begin position="673"/>
        <end position="689"/>
    </location>
</feature>
<sequence length="696" mass="73201">MPSKPLRDASGRFQSKRPSQGEPNGPSQGQPNGPFQGQPDDISVSDTSRAPSAASLFCRADDSSDCESVTEAVASTSRYLKRAYLRQESDDSSESVIGRTKKAKAKSSSHDVGLDEAQRQLRASLAQAKRVEVQKDLEEKVAAKERATGAARSRAGYGASNVLYADHSVAELAQMALEDKEEILEVASKSSNLKGTFQKALKCRAASLHGIIAELVQRTATDESRQLQARVDRLQAEVSQLHKKLAEATAPAPKTSAATGSSSDLEDIIRKVTQEERAFTRACLAGIEDRLLPEKRIRPPLAADRAPVAMPAPATVPSTSGQPQAPKPSKGKGKGKKSQAAAPLAPSTCADAQVELGTVQAAPPLSQQDDAGEPSATPPTETWTEVVKRGKKKKTVPKITPAAPAANRAPAAPLNKGVKLAAPRSAAVTVTITPEAAERGETYESVLTRARGFADPIQLGIGPIKCRRTQTGARLFEFPGAAGSQNADLFAAKLREGIADVAKVARPVKSATLEVVDLDDSVSMNEVVAAIAAAGGCSVEAVHGRTIWTGRRGLGMTRVDCPVTAAKAVLNRTKGRLLIGFSSAVVRALEEQPLRCFKCFGTGHTRYMCPSSAERADTCYRCGKSGHLAASCDATTPHCAVCAASGRPANHFMAGRKCTPPTKKGKMQAPKRPAAANATATATPVTVADAGDEMIE</sequence>
<evidence type="ECO:0000313" key="6">
    <source>
        <dbReference type="RefSeq" id="XP_050561232.1"/>
    </source>
</evidence>
<keyword evidence="2" id="KW-0175">Coiled coil</keyword>
<dbReference type="OrthoDB" id="427960at2759"/>
<dbReference type="GO" id="GO:0008270">
    <property type="term" value="F:zinc ion binding"/>
    <property type="evidence" value="ECO:0007669"/>
    <property type="project" value="UniProtKB-KW"/>
</dbReference>
<dbReference type="Proteomes" id="UP000829999">
    <property type="component" value="Chromosome 27"/>
</dbReference>
<dbReference type="Gene3D" id="4.10.60.10">
    <property type="entry name" value="Zinc finger, CCHC-type"/>
    <property type="match status" value="1"/>
</dbReference>
<dbReference type="AlphaFoldDB" id="A0A9R0E8F7"/>
<evidence type="ECO:0000256" key="1">
    <source>
        <dbReference type="PROSITE-ProRule" id="PRU00047"/>
    </source>
</evidence>
<dbReference type="InterPro" id="IPR036875">
    <property type="entry name" value="Znf_CCHC_sf"/>
</dbReference>
<feature type="compositionally biased region" description="Low complexity" evidence="3">
    <location>
        <begin position="247"/>
        <end position="263"/>
    </location>
</feature>
<feature type="region of interest" description="Disordered" evidence="3">
    <location>
        <begin position="1"/>
        <end position="51"/>
    </location>
</feature>
<feature type="region of interest" description="Disordered" evidence="3">
    <location>
        <begin position="654"/>
        <end position="696"/>
    </location>
</feature>
<evidence type="ECO:0000259" key="4">
    <source>
        <dbReference type="PROSITE" id="PS50158"/>
    </source>
</evidence>
<feature type="region of interest" description="Disordered" evidence="3">
    <location>
        <begin position="302"/>
        <end position="346"/>
    </location>
</feature>
<feature type="coiled-coil region" evidence="2">
    <location>
        <begin position="217"/>
        <end position="244"/>
    </location>
</feature>
<dbReference type="InterPro" id="IPR001878">
    <property type="entry name" value="Znf_CCHC"/>
</dbReference>
<evidence type="ECO:0000256" key="2">
    <source>
        <dbReference type="SAM" id="Coils"/>
    </source>
</evidence>
<feature type="compositionally biased region" description="Low complexity" evidence="3">
    <location>
        <begin position="306"/>
        <end position="328"/>
    </location>
</feature>
<dbReference type="RefSeq" id="XP_050561232.1">
    <property type="nucleotide sequence ID" value="XM_050705275.1"/>
</dbReference>
<name>A0A9R0E8F7_SPOFR</name>
<protein>
    <submittedName>
        <fullName evidence="6">Uncharacterized protein LOC126912585 isoform X1</fullName>
    </submittedName>
</protein>
<keyword evidence="1" id="KW-0862">Zinc</keyword>
<proteinExistence type="predicted"/>
<evidence type="ECO:0000313" key="5">
    <source>
        <dbReference type="Proteomes" id="UP000829999"/>
    </source>
</evidence>